<gene>
    <name evidence="1" type="ORF">BC936DRAFT_147540</name>
</gene>
<reference evidence="1 2" key="1">
    <citation type="journal article" date="2018" name="New Phytol.">
        <title>Phylogenomics of Endogonaceae and evolution of mycorrhizas within Mucoromycota.</title>
        <authorList>
            <person name="Chang Y."/>
            <person name="Desiro A."/>
            <person name="Na H."/>
            <person name="Sandor L."/>
            <person name="Lipzen A."/>
            <person name="Clum A."/>
            <person name="Barry K."/>
            <person name="Grigoriev I.V."/>
            <person name="Martin F.M."/>
            <person name="Stajich J.E."/>
            <person name="Smith M.E."/>
            <person name="Bonito G."/>
            <person name="Spatafora J.W."/>
        </authorList>
    </citation>
    <scope>NUCLEOTIDE SEQUENCE [LARGE SCALE GENOMIC DNA]</scope>
    <source>
        <strain evidence="1 2">GMNB39</strain>
    </source>
</reference>
<sequence length="68" mass="7686">LLVNAHLTVIDDTPPSSFFIIGLSQNPETKRYLLVLEFGDQGNLDHQPQLSSWTSETSERLYQLALNL</sequence>
<name>A0A433D532_9FUNG</name>
<accession>A0A433D532</accession>
<dbReference type="Proteomes" id="UP000268093">
    <property type="component" value="Unassembled WGS sequence"/>
</dbReference>
<dbReference type="EMBL" id="RBNI01006550">
    <property type="protein sequence ID" value="RUP45941.1"/>
    <property type="molecule type" value="Genomic_DNA"/>
</dbReference>
<evidence type="ECO:0000313" key="2">
    <source>
        <dbReference type="Proteomes" id="UP000268093"/>
    </source>
</evidence>
<feature type="non-terminal residue" evidence="1">
    <location>
        <position position="68"/>
    </location>
</feature>
<evidence type="ECO:0000313" key="1">
    <source>
        <dbReference type="EMBL" id="RUP45941.1"/>
    </source>
</evidence>
<proteinExistence type="predicted"/>
<keyword evidence="2" id="KW-1185">Reference proteome</keyword>
<feature type="non-terminal residue" evidence="1">
    <location>
        <position position="1"/>
    </location>
</feature>
<comment type="caution">
    <text evidence="1">The sequence shown here is derived from an EMBL/GenBank/DDBJ whole genome shotgun (WGS) entry which is preliminary data.</text>
</comment>
<protein>
    <submittedName>
        <fullName evidence="1">Uncharacterized protein</fullName>
    </submittedName>
</protein>
<dbReference type="AlphaFoldDB" id="A0A433D532"/>
<organism evidence="1 2">
    <name type="scientific">Jimgerdemannia flammicorona</name>
    <dbReference type="NCBI Taxonomy" id="994334"/>
    <lineage>
        <taxon>Eukaryota</taxon>
        <taxon>Fungi</taxon>
        <taxon>Fungi incertae sedis</taxon>
        <taxon>Mucoromycota</taxon>
        <taxon>Mucoromycotina</taxon>
        <taxon>Endogonomycetes</taxon>
        <taxon>Endogonales</taxon>
        <taxon>Endogonaceae</taxon>
        <taxon>Jimgerdemannia</taxon>
    </lineage>
</organism>
<dbReference type="OrthoDB" id="2448183at2759"/>